<reference evidence="4" key="1">
    <citation type="journal article" date="2019" name="Curr. Biol.">
        <title>Genome Sequence of Striga asiatica Provides Insight into the Evolution of Plant Parasitism.</title>
        <authorList>
            <person name="Yoshida S."/>
            <person name="Kim S."/>
            <person name="Wafula E.K."/>
            <person name="Tanskanen J."/>
            <person name="Kim Y.M."/>
            <person name="Honaas L."/>
            <person name="Yang Z."/>
            <person name="Spallek T."/>
            <person name="Conn C.E."/>
            <person name="Ichihashi Y."/>
            <person name="Cheong K."/>
            <person name="Cui S."/>
            <person name="Der J.P."/>
            <person name="Gundlach H."/>
            <person name="Jiao Y."/>
            <person name="Hori C."/>
            <person name="Ishida J.K."/>
            <person name="Kasahara H."/>
            <person name="Kiba T."/>
            <person name="Kim M.S."/>
            <person name="Koo N."/>
            <person name="Laohavisit A."/>
            <person name="Lee Y.H."/>
            <person name="Lumba S."/>
            <person name="McCourt P."/>
            <person name="Mortimer J.C."/>
            <person name="Mutuku J.M."/>
            <person name="Nomura T."/>
            <person name="Sasaki-Sekimoto Y."/>
            <person name="Seto Y."/>
            <person name="Wang Y."/>
            <person name="Wakatake T."/>
            <person name="Sakakibara H."/>
            <person name="Demura T."/>
            <person name="Yamaguchi S."/>
            <person name="Yoneyama K."/>
            <person name="Manabe R.I."/>
            <person name="Nelson D.C."/>
            <person name="Schulman A.H."/>
            <person name="Timko M.P."/>
            <person name="dePamphilis C.W."/>
            <person name="Choi D."/>
            <person name="Shirasu K."/>
        </authorList>
    </citation>
    <scope>NUCLEOTIDE SEQUENCE [LARGE SCALE GENOMIC DNA]</scope>
    <source>
        <strain evidence="4">cv. UVA1</strain>
    </source>
</reference>
<evidence type="ECO:0000256" key="2">
    <source>
        <dbReference type="ARBA" id="ARBA00022695"/>
    </source>
</evidence>
<accession>A0A5A7QP68</accession>
<protein>
    <submittedName>
        <fullName evidence="3">UTP--glucose-1-phosphate uridylyltransferase 1</fullName>
    </submittedName>
</protein>
<evidence type="ECO:0000256" key="1">
    <source>
        <dbReference type="ARBA" id="ARBA00022679"/>
    </source>
</evidence>
<dbReference type="OrthoDB" id="1741311at2759"/>
<dbReference type="EMBL" id="BKCP01007737">
    <property type="protein sequence ID" value="GER47044.1"/>
    <property type="molecule type" value="Genomic_DNA"/>
</dbReference>
<keyword evidence="1 3" id="KW-0808">Transferase</keyword>
<dbReference type="Pfam" id="PF01704">
    <property type="entry name" value="UDPGP"/>
    <property type="match status" value="1"/>
</dbReference>
<dbReference type="Proteomes" id="UP000325081">
    <property type="component" value="Unassembled WGS sequence"/>
</dbReference>
<dbReference type="AlphaFoldDB" id="A0A5A7QP68"/>
<name>A0A5A7QP68_STRAF</name>
<gene>
    <name evidence="3" type="ORF">STAS_24116</name>
</gene>
<proteinExistence type="predicted"/>
<evidence type="ECO:0000313" key="3">
    <source>
        <dbReference type="EMBL" id="GER47044.1"/>
    </source>
</evidence>
<comment type="caution">
    <text evidence="3">The sequence shown here is derived from an EMBL/GenBank/DDBJ whole genome shotgun (WGS) entry which is preliminary data.</text>
</comment>
<evidence type="ECO:0000313" key="4">
    <source>
        <dbReference type="Proteomes" id="UP000325081"/>
    </source>
</evidence>
<dbReference type="InterPro" id="IPR002618">
    <property type="entry name" value="UDPGP_fam"/>
</dbReference>
<dbReference type="GO" id="GO:0070569">
    <property type="term" value="F:uridylyltransferase activity"/>
    <property type="evidence" value="ECO:0007669"/>
    <property type="project" value="InterPro"/>
</dbReference>
<dbReference type="Gene3D" id="3.90.550.10">
    <property type="entry name" value="Spore Coat Polysaccharide Biosynthesis Protein SpsA, Chain A"/>
    <property type="match status" value="1"/>
</dbReference>
<keyword evidence="2 3" id="KW-0548">Nucleotidyltransferase</keyword>
<sequence>MTMYQNMRQMGQLEGDSLKMEIIPNPKEVDGVKVLQLETAAGAAIKESAGYSRSSRTLCCERHARGSPQTLAHYVHACHARSSSRMSASRPKFSVRSTMVVLPRPCDPRLFCTPSGLVNTSSACSSMGHLVLLAS</sequence>
<keyword evidence="4" id="KW-1185">Reference proteome</keyword>
<organism evidence="3 4">
    <name type="scientific">Striga asiatica</name>
    <name type="common">Asiatic witchweed</name>
    <name type="synonym">Buchnera asiatica</name>
    <dbReference type="NCBI Taxonomy" id="4170"/>
    <lineage>
        <taxon>Eukaryota</taxon>
        <taxon>Viridiplantae</taxon>
        <taxon>Streptophyta</taxon>
        <taxon>Embryophyta</taxon>
        <taxon>Tracheophyta</taxon>
        <taxon>Spermatophyta</taxon>
        <taxon>Magnoliopsida</taxon>
        <taxon>eudicotyledons</taxon>
        <taxon>Gunneridae</taxon>
        <taxon>Pentapetalae</taxon>
        <taxon>asterids</taxon>
        <taxon>lamiids</taxon>
        <taxon>Lamiales</taxon>
        <taxon>Orobanchaceae</taxon>
        <taxon>Buchnereae</taxon>
        <taxon>Striga</taxon>
    </lineage>
</organism>
<dbReference type="InterPro" id="IPR029044">
    <property type="entry name" value="Nucleotide-diphossugar_trans"/>
</dbReference>